<proteinExistence type="inferred from homology"/>
<name>A0ABS3S8S3_9ACTN</name>
<gene>
    <name evidence="4" type="ORF">J4709_48405</name>
</gene>
<dbReference type="InterPro" id="IPR002220">
    <property type="entry name" value="DapA-like"/>
</dbReference>
<keyword evidence="2 3" id="KW-0456">Lyase</keyword>
<dbReference type="RefSeq" id="WP_208252253.1">
    <property type="nucleotide sequence ID" value="NZ_JAGEPF010000045.1"/>
</dbReference>
<dbReference type="SMART" id="SM01130">
    <property type="entry name" value="DHDPS"/>
    <property type="match status" value="1"/>
</dbReference>
<evidence type="ECO:0000256" key="1">
    <source>
        <dbReference type="ARBA" id="ARBA00007592"/>
    </source>
</evidence>
<dbReference type="SUPFAM" id="SSF51569">
    <property type="entry name" value="Aldolase"/>
    <property type="match status" value="1"/>
</dbReference>
<dbReference type="InterPro" id="IPR013785">
    <property type="entry name" value="Aldolase_TIM"/>
</dbReference>
<keyword evidence="5" id="KW-1185">Reference proteome</keyword>
<evidence type="ECO:0000313" key="5">
    <source>
        <dbReference type="Proteomes" id="UP000680206"/>
    </source>
</evidence>
<dbReference type="PIRSF" id="PIRSF001365">
    <property type="entry name" value="DHDPS"/>
    <property type="match status" value="1"/>
</dbReference>
<comment type="caution">
    <text evidence="4">The sequence shown here is derived from an EMBL/GenBank/DDBJ whole genome shotgun (WGS) entry which is preliminary data.</text>
</comment>
<reference evidence="4 5" key="1">
    <citation type="submission" date="2021-03" db="EMBL/GenBank/DDBJ databases">
        <title>Actinomadura violae sp. nov., isolated from lichen in Thailand.</title>
        <authorList>
            <person name="Kanchanasin P."/>
            <person name="Saeng-In P."/>
            <person name="Phongsopitanun W."/>
            <person name="Yuki M."/>
            <person name="Kudo T."/>
            <person name="Ohkuma M."/>
            <person name="Tanasupawat S."/>
        </authorList>
    </citation>
    <scope>NUCLEOTIDE SEQUENCE [LARGE SCALE GENOMIC DNA]</scope>
    <source>
        <strain evidence="4 5">LCR2-06</strain>
    </source>
</reference>
<evidence type="ECO:0000256" key="2">
    <source>
        <dbReference type="ARBA" id="ARBA00023239"/>
    </source>
</evidence>
<dbReference type="Gene3D" id="3.20.20.70">
    <property type="entry name" value="Aldolase class I"/>
    <property type="match status" value="1"/>
</dbReference>
<dbReference type="Proteomes" id="UP000680206">
    <property type="component" value="Unassembled WGS sequence"/>
</dbReference>
<dbReference type="Pfam" id="PF00701">
    <property type="entry name" value="DHDPS"/>
    <property type="match status" value="1"/>
</dbReference>
<dbReference type="CDD" id="cd00408">
    <property type="entry name" value="DHDPS-like"/>
    <property type="match status" value="1"/>
</dbReference>
<evidence type="ECO:0000256" key="3">
    <source>
        <dbReference type="PIRNR" id="PIRNR001365"/>
    </source>
</evidence>
<comment type="similarity">
    <text evidence="1 3">Belongs to the DapA family.</text>
</comment>
<organism evidence="4 5">
    <name type="scientific">Actinomadura violacea</name>
    <dbReference type="NCBI Taxonomy" id="2819934"/>
    <lineage>
        <taxon>Bacteria</taxon>
        <taxon>Bacillati</taxon>
        <taxon>Actinomycetota</taxon>
        <taxon>Actinomycetes</taxon>
        <taxon>Streptosporangiales</taxon>
        <taxon>Thermomonosporaceae</taxon>
        <taxon>Actinomadura</taxon>
    </lineage>
</organism>
<accession>A0ABS3S8S3</accession>
<dbReference type="EMBL" id="JAGEPF010000045">
    <property type="protein sequence ID" value="MBO2465410.1"/>
    <property type="molecule type" value="Genomic_DNA"/>
</dbReference>
<protein>
    <submittedName>
        <fullName evidence="4">Dihydrodipicolinate synthase family protein</fullName>
    </submittedName>
</protein>
<evidence type="ECO:0000313" key="4">
    <source>
        <dbReference type="EMBL" id="MBO2465410.1"/>
    </source>
</evidence>
<sequence>MIPQAGTGTLTGIIPVLEVPFHDDGRIDLKGFHAVVGNVRAAGVPAVMFPGFASEFHKLDSSERDMLGAALAEHDVPAIVSIPDHATYHAVRNAAAAVERGAAAVNVLPPHQLGPSRDAVLDHLREVLWAVAPIPVVVQYAPAQTGTALDAATLRTLAAEHANLAMVKVESVPPGRLIAALADPAGPGRPLAAMVGYAGLQMIDALRRGASGVQPGCSFPEPYLEIWRRWAHGDQTGAEALHTRMLPYLSYWMQGVELIVAVEKEISRRRGWFASAHCRAPAHRLDHEELAMIDRFCAEFLPEAAR</sequence>
<dbReference type="PANTHER" id="PTHR12128:SF66">
    <property type="entry name" value="4-HYDROXY-2-OXOGLUTARATE ALDOLASE, MITOCHONDRIAL"/>
    <property type="match status" value="1"/>
</dbReference>
<dbReference type="PANTHER" id="PTHR12128">
    <property type="entry name" value="DIHYDRODIPICOLINATE SYNTHASE"/>
    <property type="match status" value="1"/>
</dbReference>